<dbReference type="Pfam" id="PF02458">
    <property type="entry name" value="Transferase"/>
    <property type="match status" value="2"/>
</dbReference>
<organism evidence="2 3">
    <name type="scientific">Pseudovirgaria hyperparasitica</name>
    <dbReference type="NCBI Taxonomy" id="470096"/>
    <lineage>
        <taxon>Eukaryota</taxon>
        <taxon>Fungi</taxon>
        <taxon>Dikarya</taxon>
        <taxon>Ascomycota</taxon>
        <taxon>Pezizomycotina</taxon>
        <taxon>Dothideomycetes</taxon>
        <taxon>Dothideomycetes incertae sedis</taxon>
        <taxon>Acrospermales</taxon>
        <taxon>Acrospermaceae</taxon>
        <taxon>Pseudovirgaria</taxon>
    </lineage>
</organism>
<dbReference type="InterPro" id="IPR023213">
    <property type="entry name" value="CAT-like_dom_sf"/>
</dbReference>
<keyword evidence="3" id="KW-1185">Reference proteome</keyword>
<gene>
    <name evidence="2" type="ORF">EJ05DRAFT_464799</name>
</gene>
<dbReference type="GO" id="GO:0016747">
    <property type="term" value="F:acyltransferase activity, transferring groups other than amino-acyl groups"/>
    <property type="evidence" value="ECO:0007669"/>
    <property type="project" value="TreeGrafter"/>
</dbReference>
<dbReference type="EMBL" id="ML996572">
    <property type="protein sequence ID" value="KAF2757895.1"/>
    <property type="molecule type" value="Genomic_DNA"/>
</dbReference>
<proteinExistence type="predicted"/>
<evidence type="ECO:0000256" key="1">
    <source>
        <dbReference type="ARBA" id="ARBA00022679"/>
    </source>
</evidence>
<protein>
    <recommendedName>
        <fullName evidence="4">Transferase family protein</fullName>
    </recommendedName>
</protein>
<dbReference type="PANTHER" id="PTHR31642">
    <property type="entry name" value="TRICHOTHECENE 3-O-ACETYLTRANSFERASE"/>
    <property type="match status" value="1"/>
</dbReference>
<evidence type="ECO:0008006" key="4">
    <source>
        <dbReference type="Google" id="ProtNLM"/>
    </source>
</evidence>
<dbReference type="GO" id="GO:0044550">
    <property type="term" value="P:secondary metabolite biosynthetic process"/>
    <property type="evidence" value="ECO:0007669"/>
    <property type="project" value="TreeGrafter"/>
</dbReference>
<dbReference type="GeneID" id="54483811"/>
<reference evidence="2" key="1">
    <citation type="journal article" date="2020" name="Stud. Mycol.">
        <title>101 Dothideomycetes genomes: a test case for predicting lifestyles and emergence of pathogens.</title>
        <authorList>
            <person name="Haridas S."/>
            <person name="Albert R."/>
            <person name="Binder M."/>
            <person name="Bloem J."/>
            <person name="Labutti K."/>
            <person name="Salamov A."/>
            <person name="Andreopoulos B."/>
            <person name="Baker S."/>
            <person name="Barry K."/>
            <person name="Bills G."/>
            <person name="Bluhm B."/>
            <person name="Cannon C."/>
            <person name="Castanera R."/>
            <person name="Culley D."/>
            <person name="Daum C."/>
            <person name="Ezra D."/>
            <person name="Gonzalez J."/>
            <person name="Henrissat B."/>
            <person name="Kuo A."/>
            <person name="Liang C."/>
            <person name="Lipzen A."/>
            <person name="Lutzoni F."/>
            <person name="Magnuson J."/>
            <person name="Mondo S."/>
            <person name="Nolan M."/>
            <person name="Ohm R."/>
            <person name="Pangilinan J."/>
            <person name="Park H.-J."/>
            <person name="Ramirez L."/>
            <person name="Alfaro M."/>
            <person name="Sun H."/>
            <person name="Tritt A."/>
            <person name="Yoshinaga Y."/>
            <person name="Zwiers L.-H."/>
            <person name="Turgeon B."/>
            <person name="Goodwin S."/>
            <person name="Spatafora J."/>
            <person name="Crous P."/>
            <person name="Grigoriev I."/>
        </authorList>
    </citation>
    <scope>NUCLEOTIDE SEQUENCE</scope>
    <source>
        <strain evidence="2">CBS 121739</strain>
    </source>
</reference>
<dbReference type="InterPro" id="IPR050317">
    <property type="entry name" value="Plant_Fungal_Acyltransferase"/>
</dbReference>
<dbReference type="PANTHER" id="PTHR31642:SF310">
    <property type="entry name" value="FATTY ALCOHOL:CAFFEOYL-COA ACYLTRANSFERASE"/>
    <property type="match status" value="1"/>
</dbReference>
<accession>A0A6A6W5S4</accession>
<dbReference type="RefSeq" id="XP_033600346.1">
    <property type="nucleotide sequence ID" value="XM_033742757.1"/>
</dbReference>
<sequence>MSSRKAPVMVEIHAISSIYSPAHDATRQDPIRKRLSIIDSSCANFTPTGALWYLERSADESTFAIDALRESLKATLQGYLQFTGRLRMVHQDDEESHANGTAFYNRLEVWYGDANAPGVTFVAACSTAKLDDFVPTAQEQAQRRVWKATDIPREDVFLSNPLANGMTAPTYDDSNNISDPVMVVQVTSLCDGVVIGVKISHPLADAHTLALFVRDWSSTHAAMHNGLSPAPPTAIFEPQLIDDAATKALHGSSKEEILSKALSAPMQRFDWWDCAHAPFRSVAMQPPEILRDKPAAKTPIRKPDRTAWHEWNRDAPVEHVVLHFSAAEISSLREHVALHTDTNNTLQPSTHDILLAHIWSAITRARGFTTHSDDDDDDDDGNVHAALSFSLRTRLSPPLPSHTTGSPIANITFTLPAHTVASPTSLAHTASTIRTTLHTLTPSLLAAHIYSLTQETTPQRIWQLFLGRRHVIITSWARTGCYDVDFGTGKTPRYVHPMMPAVDGCVQVMEAAARKEEAEHDDDDDDGKWFARGVNVNVFLTADAMEMLLREYVEVSRLHS</sequence>
<dbReference type="Gene3D" id="3.30.559.10">
    <property type="entry name" value="Chloramphenicol acetyltransferase-like domain"/>
    <property type="match status" value="2"/>
</dbReference>
<name>A0A6A6W5S4_9PEZI</name>
<dbReference type="Proteomes" id="UP000799437">
    <property type="component" value="Unassembled WGS sequence"/>
</dbReference>
<evidence type="ECO:0000313" key="2">
    <source>
        <dbReference type="EMBL" id="KAF2757895.1"/>
    </source>
</evidence>
<keyword evidence="1" id="KW-0808">Transferase</keyword>
<dbReference type="AlphaFoldDB" id="A0A6A6W5S4"/>
<dbReference type="OrthoDB" id="444127at2759"/>
<evidence type="ECO:0000313" key="3">
    <source>
        <dbReference type="Proteomes" id="UP000799437"/>
    </source>
</evidence>